<dbReference type="InterPro" id="IPR000811">
    <property type="entry name" value="Glyco_trans_35"/>
</dbReference>
<dbReference type="AlphaFoldDB" id="A0A0D2LSC4"/>
<dbReference type="GO" id="GO:0030170">
    <property type="term" value="F:pyridoxal phosphate binding"/>
    <property type="evidence" value="ECO:0007669"/>
    <property type="project" value="TreeGrafter"/>
</dbReference>
<dbReference type="OrthoDB" id="9215500at2759"/>
<keyword evidence="2" id="KW-0663">Pyridoxal phosphate</keyword>
<gene>
    <name evidence="3" type="ORF">MNEG_15277</name>
</gene>
<dbReference type="KEGG" id="mng:MNEG_15277"/>
<comment type="similarity">
    <text evidence="1 2">Belongs to the glycogen phosphorylase family.</text>
</comment>
<dbReference type="GeneID" id="25732922"/>
<proteinExistence type="inferred from homology"/>
<dbReference type="Proteomes" id="UP000054498">
    <property type="component" value="Unassembled WGS sequence"/>
</dbReference>
<dbReference type="SUPFAM" id="SSF53756">
    <property type="entry name" value="UDP-Glycosyltransferase/glycogen phosphorylase"/>
    <property type="match status" value="2"/>
</dbReference>
<dbReference type="GO" id="GO:0008184">
    <property type="term" value="F:glycogen phosphorylase activity"/>
    <property type="evidence" value="ECO:0007669"/>
    <property type="project" value="InterPro"/>
</dbReference>
<protein>
    <recommendedName>
        <fullName evidence="2">Alpha-1,4 glucan phosphorylase</fullName>
        <ecNumber evidence="2">2.4.1.1</ecNumber>
    </recommendedName>
</protein>
<organism evidence="3 4">
    <name type="scientific">Monoraphidium neglectum</name>
    <dbReference type="NCBI Taxonomy" id="145388"/>
    <lineage>
        <taxon>Eukaryota</taxon>
        <taxon>Viridiplantae</taxon>
        <taxon>Chlorophyta</taxon>
        <taxon>core chlorophytes</taxon>
        <taxon>Chlorophyceae</taxon>
        <taxon>CS clade</taxon>
        <taxon>Sphaeropleales</taxon>
        <taxon>Selenastraceae</taxon>
        <taxon>Monoraphidium</taxon>
    </lineage>
</organism>
<dbReference type="GO" id="GO:0005737">
    <property type="term" value="C:cytoplasm"/>
    <property type="evidence" value="ECO:0007669"/>
    <property type="project" value="TreeGrafter"/>
</dbReference>
<keyword evidence="4" id="KW-1185">Reference proteome</keyword>
<evidence type="ECO:0000256" key="2">
    <source>
        <dbReference type="RuleBase" id="RU000587"/>
    </source>
</evidence>
<dbReference type="Pfam" id="PF00343">
    <property type="entry name" value="Phosphorylase"/>
    <property type="match status" value="3"/>
</dbReference>
<keyword evidence="2 3" id="KW-0808">Transferase</keyword>
<dbReference type="PANTHER" id="PTHR11468:SF30">
    <property type="entry name" value="ALPHA-1,4 GLUCAN PHOSPHORYLASE"/>
    <property type="match status" value="1"/>
</dbReference>
<keyword evidence="2" id="KW-0119">Carbohydrate metabolism</keyword>
<dbReference type="EMBL" id="KK105403">
    <property type="protein sequence ID" value="KIY92686.1"/>
    <property type="molecule type" value="Genomic_DNA"/>
</dbReference>
<dbReference type="GO" id="GO:0005980">
    <property type="term" value="P:glycogen catabolic process"/>
    <property type="evidence" value="ECO:0007669"/>
    <property type="project" value="TreeGrafter"/>
</dbReference>
<comment type="function">
    <text evidence="2">Allosteric enzyme that catalyzes the rate-limiting step in glycogen catabolism, the phosphorolytic cleavage of glycogen to produce glucose-1-phosphate, and plays a central role in maintaining cellular and organismal glucose homeostasis.</text>
</comment>
<name>A0A0D2LSC4_9CHLO</name>
<keyword evidence="2 3" id="KW-0328">Glycosyltransferase</keyword>
<reference evidence="3 4" key="1">
    <citation type="journal article" date="2013" name="BMC Genomics">
        <title>Reconstruction of the lipid metabolism for the microalga Monoraphidium neglectum from its genome sequence reveals characteristics suitable for biofuel production.</title>
        <authorList>
            <person name="Bogen C."/>
            <person name="Al-Dilaimi A."/>
            <person name="Albersmeier A."/>
            <person name="Wichmann J."/>
            <person name="Grundmann M."/>
            <person name="Rupp O."/>
            <person name="Lauersen K.J."/>
            <person name="Blifernez-Klassen O."/>
            <person name="Kalinowski J."/>
            <person name="Goesmann A."/>
            <person name="Mussgnug J.H."/>
            <person name="Kruse O."/>
        </authorList>
    </citation>
    <scope>NUCLEOTIDE SEQUENCE [LARGE SCALE GENOMIC DNA]</scope>
    <source>
        <strain evidence="3 4">SAG 48.87</strain>
    </source>
</reference>
<comment type="cofactor">
    <cofactor evidence="2">
        <name>pyridoxal 5'-phosphate</name>
        <dbReference type="ChEBI" id="CHEBI:597326"/>
    </cofactor>
</comment>
<dbReference type="RefSeq" id="XP_013891706.1">
    <property type="nucleotide sequence ID" value="XM_014036252.1"/>
</dbReference>
<evidence type="ECO:0000313" key="3">
    <source>
        <dbReference type="EMBL" id="KIY92686.1"/>
    </source>
</evidence>
<dbReference type="STRING" id="145388.A0A0D2LSC4"/>
<accession>A0A0D2LSC4</accession>
<dbReference type="EC" id="2.4.1.1" evidence="2"/>
<sequence>MREERGYNLEKIADEERDAALGNGGLGRLAACFLDSMATLNLPAWGYGIRYTYGMFRQTWPPPEGSIGSVLASDPCGRGGGCGCGRLSLSTLINGFQHEQPDYWLTFGNPWEIERLVVKYPVQFYGHVSTHQEEGRQVFRWNAGEQVSAVAYDNPIPGFGTRNCINLRLWAAKPSAEFDLQAFNTGDYVQARCDPPPWGCAGVPVARLSSQFVQPGRAAAILSKQRAETLSSVLYPDDRTYEGKELRLKQQHFFVSATIQDVVRRYKDSHPDNWDLFPQKVAFQLNDTHPTIAVPELMRVLMDDHKLGWTKSWDIAAKALGVLAVVVGVLL</sequence>
<comment type="catalytic activity">
    <reaction evidence="2">
        <text>[(1-&gt;4)-alpha-D-glucosyl](n) + phosphate = [(1-&gt;4)-alpha-D-glucosyl](n-1) + alpha-D-glucose 1-phosphate</text>
        <dbReference type="Rhea" id="RHEA:41732"/>
        <dbReference type="Rhea" id="RHEA-COMP:9584"/>
        <dbReference type="Rhea" id="RHEA-COMP:9586"/>
        <dbReference type="ChEBI" id="CHEBI:15444"/>
        <dbReference type="ChEBI" id="CHEBI:43474"/>
        <dbReference type="ChEBI" id="CHEBI:58601"/>
        <dbReference type="EC" id="2.4.1.1"/>
    </reaction>
</comment>
<dbReference type="Gene3D" id="3.40.50.2000">
    <property type="entry name" value="Glycogen Phosphorylase B"/>
    <property type="match status" value="3"/>
</dbReference>
<evidence type="ECO:0000313" key="4">
    <source>
        <dbReference type="Proteomes" id="UP000054498"/>
    </source>
</evidence>
<dbReference type="PANTHER" id="PTHR11468">
    <property type="entry name" value="GLYCOGEN PHOSPHORYLASE"/>
    <property type="match status" value="1"/>
</dbReference>
<evidence type="ECO:0000256" key="1">
    <source>
        <dbReference type="ARBA" id="ARBA00006047"/>
    </source>
</evidence>